<sequence>MSHRRRRIYQRDTIMLLLPNSPEFALCFLAVAYLGAVSTTADPFYTKSSLKLFLIVVLAFVDCSHDDVLDRGKEILGTFSPQLEPYNHVMPEETTPSGMFARGSYSARTKFLDDDNKCYNRTVFEETRNETMAQELGNGHTMVQEAFIGVTEASWTITKAYQNYKFQQPYQQALSYCSVVLQDNTWPWTEELDALSHLELEDLVNFVPLLLSRTFLECYIAGTNLILVV</sequence>
<dbReference type="GO" id="GO:0005737">
    <property type="term" value="C:cytoplasm"/>
    <property type="evidence" value="ECO:0007669"/>
    <property type="project" value="UniProtKB-SubCell"/>
</dbReference>
<dbReference type="PANTHER" id="PTHR10980:SF63">
    <property type="entry name" value="RHO GDP-DISSOCIATION INHIBITOR 1"/>
    <property type="match status" value="1"/>
</dbReference>
<gene>
    <name evidence="4" type="ORF">ERUC_LOCUS612</name>
</gene>
<dbReference type="Pfam" id="PF02115">
    <property type="entry name" value="Rho_GDI"/>
    <property type="match status" value="1"/>
</dbReference>
<evidence type="ECO:0000256" key="1">
    <source>
        <dbReference type="ARBA" id="ARBA00004496"/>
    </source>
</evidence>
<evidence type="ECO:0000313" key="4">
    <source>
        <dbReference type="EMBL" id="CAH8283523.1"/>
    </source>
</evidence>
<dbReference type="Gene3D" id="3.40.50.12780">
    <property type="entry name" value="N-terminal domain of ligase-like"/>
    <property type="match status" value="1"/>
</dbReference>
<dbReference type="InterPro" id="IPR014756">
    <property type="entry name" value="Ig_E-set"/>
</dbReference>
<accession>A0ABC8INP5</accession>
<comment type="caution">
    <text evidence="4">The sequence shown here is derived from an EMBL/GenBank/DDBJ whole genome shotgun (WGS) entry which is preliminary data.</text>
</comment>
<evidence type="ECO:0000256" key="3">
    <source>
        <dbReference type="ARBA" id="ARBA00022490"/>
    </source>
</evidence>
<proteinExistence type="inferred from homology"/>
<dbReference type="SUPFAM" id="SSF63411">
    <property type="entry name" value="LuxS/MPP-like metallohydrolase"/>
    <property type="match status" value="1"/>
</dbReference>
<comment type="subcellular location">
    <subcellularLocation>
        <location evidence="1">Cytoplasm</location>
    </subcellularLocation>
</comment>
<dbReference type="SUPFAM" id="SSF56801">
    <property type="entry name" value="Acetyl-CoA synthetase-like"/>
    <property type="match status" value="1"/>
</dbReference>
<dbReference type="InterPro" id="IPR042099">
    <property type="entry name" value="ANL_N_sf"/>
</dbReference>
<dbReference type="EMBL" id="CAKOAT010011114">
    <property type="protein sequence ID" value="CAH8283523.1"/>
    <property type="molecule type" value="Genomic_DNA"/>
</dbReference>
<reference evidence="4 5" key="1">
    <citation type="submission" date="2022-03" db="EMBL/GenBank/DDBJ databases">
        <authorList>
            <person name="Macdonald S."/>
            <person name="Ahmed S."/>
            <person name="Newling K."/>
        </authorList>
    </citation>
    <scope>NUCLEOTIDE SEQUENCE [LARGE SCALE GENOMIC DNA]</scope>
</reference>
<dbReference type="Gene3D" id="3.30.830.10">
    <property type="entry name" value="Metalloenzyme, LuxS/M16 peptidase-like"/>
    <property type="match status" value="1"/>
</dbReference>
<dbReference type="InterPro" id="IPR024792">
    <property type="entry name" value="RhoGDI_dom_sf"/>
</dbReference>
<evidence type="ECO:0000313" key="5">
    <source>
        <dbReference type="Proteomes" id="UP001642260"/>
    </source>
</evidence>
<dbReference type="InterPro" id="IPR000406">
    <property type="entry name" value="Rho_GDI"/>
</dbReference>
<comment type="similarity">
    <text evidence="2">Belongs to the Rho GDI family.</text>
</comment>
<name>A0ABC8INP5_ERUVS</name>
<evidence type="ECO:0000256" key="2">
    <source>
        <dbReference type="ARBA" id="ARBA00009758"/>
    </source>
</evidence>
<dbReference type="PANTHER" id="PTHR10980">
    <property type="entry name" value="RHO GDP-DISSOCIATION INHIBITOR"/>
    <property type="match status" value="1"/>
</dbReference>
<dbReference type="SUPFAM" id="SSF81296">
    <property type="entry name" value="E set domains"/>
    <property type="match status" value="1"/>
</dbReference>
<dbReference type="AlphaFoldDB" id="A0ABC8INP5"/>
<keyword evidence="3" id="KW-0963">Cytoplasm</keyword>
<keyword evidence="5" id="KW-1185">Reference proteome</keyword>
<protein>
    <submittedName>
        <fullName evidence="4">Uncharacterized protein</fullName>
    </submittedName>
</protein>
<organism evidence="4 5">
    <name type="scientific">Eruca vesicaria subsp. sativa</name>
    <name type="common">Garden rocket</name>
    <name type="synonym">Eruca sativa</name>
    <dbReference type="NCBI Taxonomy" id="29727"/>
    <lineage>
        <taxon>Eukaryota</taxon>
        <taxon>Viridiplantae</taxon>
        <taxon>Streptophyta</taxon>
        <taxon>Embryophyta</taxon>
        <taxon>Tracheophyta</taxon>
        <taxon>Spermatophyta</taxon>
        <taxon>Magnoliopsida</taxon>
        <taxon>eudicotyledons</taxon>
        <taxon>Gunneridae</taxon>
        <taxon>Pentapetalae</taxon>
        <taxon>rosids</taxon>
        <taxon>malvids</taxon>
        <taxon>Brassicales</taxon>
        <taxon>Brassicaceae</taxon>
        <taxon>Brassiceae</taxon>
        <taxon>Eruca</taxon>
    </lineage>
</organism>
<dbReference type="Gene3D" id="2.70.50.30">
    <property type="entry name" value="Coagulation Factor XIII, subunit A, domain 1"/>
    <property type="match status" value="1"/>
</dbReference>
<dbReference type="InterPro" id="IPR011249">
    <property type="entry name" value="Metalloenz_LuxS/M16"/>
</dbReference>
<dbReference type="Proteomes" id="UP001642260">
    <property type="component" value="Unassembled WGS sequence"/>
</dbReference>